<evidence type="ECO:0000256" key="1">
    <source>
        <dbReference type="SAM" id="Coils"/>
    </source>
</evidence>
<feature type="region of interest" description="Disordered" evidence="2">
    <location>
        <begin position="1"/>
        <end position="34"/>
    </location>
</feature>
<dbReference type="OMA" id="NITEHAL"/>
<feature type="compositionally biased region" description="Polar residues" evidence="2">
    <location>
        <begin position="617"/>
        <end position="632"/>
    </location>
</feature>
<keyword evidence="4" id="KW-1185">Reference proteome</keyword>
<feature type="coiled-coil region" evidence="1">
    <location>
        <begin position="345"/>
        <end position="372"/>
    </location>
</feature>
<dbReference type="eggNOG" id="ENOG502RQD3">
    <property type="taxonomic scope" value="Eukaryota"/>
</dbReference>
<feature type="region of interest" description="Disordered" evidence="2">
    <location>
        <begin position="379"/>
        <end position="400"/>
    </location>
</feature>
<accession>A3GF54</accession>
<dbReference type="GeneID" id="4850903"/>
<feature type="compositionally biased region" description="Basic and acidic residues" evidence="2">
    <location>
        <begin position="587"/>
        <end position="607"/>
    </location>
</feature>
<dbReference type="RefSeq" id="XP_001387313.2">
    <property type="nucleotide sequence ID" value="XM_001387276.1"/>
</dbReference>
<organism evidence="3 4">
    <name type="scientific">Scheffersomyces stipitis (strain ATCC 58785 / CBS 6054 / NBRC 10063 / NRRL Y-11545)</name>
    <name type="common">Yeast</name>
    <name type="synonym">Pichia stipitis</name>
    <dbReference type="NCBI Taxonomy" id="322104"/>
    <lineage>
        <taxon>Eukaryota</taxon>
        <taxon>Fungi</taxon>
        <taxon>Dikarya</taxon>
        <taxon>Ascomycota</taxon>
        <taxon>Saccharomycotina</taxon>
        <taxon>Pichiomycetes</taxon>
        <taxon>Debaryomycetaceae</taxon>
        <taxon>Scheffersomyces</taxon>
    </lineage>
</organism>
<feature type="compositionally biased region" description="Basic and acidic residues" evidence="2">
    <location>
        <begin position="549"/>
        <end position="570"/>
    </location>
</feature>
<dbReference type="EMBL" id="AAVQ01000001">
    <property type="protein sequence ID" value="EAZ63290.2"/>
    <property type="molecule type" value="Genomic_DNA"/>
</dbReference>
<comment type="caution">
    <text evidence="3">The sequence shown here is derived from an EMBL/GenBank/DDBJ whole genome shotgun (WGS) entry which is preliminary data.</text>
</comment>
<evidence type="ECO:0000313" key="3">
    <source>
        <dbReference type="EMBL" id="EAZ63290.2"/>
    </source>
</evidence>
<sequence length="652" mass="72669">MTLSQLIRRNTRIKSSKDAEDSKSGTKKRSMMTKSKSFLIKLHSKHFSIKKPQEIPPERSTRLVNSVSMPLLTKGLRHNLDVPINTQKHGYVLSDLGGPFIEKSQSTIDLRVNKTQDEAQSLEPSATYKDAIFESNNFEVESISTAPPVVTPTRSSTSETLMTPTHNKRADYTNDTIFGTEAVTFDEDFLSHSTSREEDFECLKDGENANVTEVDSLNDLNFQIFQAYSQSKSNLKLIGEVNRKVPMIPEEVSPLSMSTSVHLVDDISDESCGSIQVQSMNFQQSFVNSSDDLSSEVESRGSMESAETFEEVATGEVVDGILTTIGPQEVTQNDNVYRKEMMALVGEHRLLLKKQQQEIQHLKELLFQERRLNSYLASVTLSGSPSSNGHTTNKGSNSRKFRSKFLPMKIAVSDDNAIKPTKLSNDGMKPYHLLPPLPVPQNATKHNSQSSNSSPKPMRESSIKERQIRESFVRESFSLDSYARESYSCESFTRESLATMLQPKKSILRHSLNSKARASATSSFYYSALDIDVDEIKKIMSSNPPLVDLDQKQEKKQEQQEAEQVTEHQLARKTSSSSSVVSVMSTSHKEGQKSKDAHENECKKEDQSTASEDVCSLSASSYTNHSNSTVPEQLSPKAALRSGEILSSEILA</sequence>
<protein>
    <submittedName>
        <fullName evidence="3">Nuclear localization sequence binding protein</fullName>
    </submittedName>
</protein>
<feature type="compositionally biased region" description="Low complexity" evidence="2">
    <location>
        <begin position="574"/>
        <end position="586"/>
    </location>
</feature>
<feature type="region of interest" description="Disordered" evidence="2">
    <location>
        <begin position="417"/>
        <end position="467"/>
    </location>
</feature>
<name>A3GF54_PICST</name>
<feature type="compositionally biased region" description="Basic and acidic residues" evidence="2">
    <location>
        <begin position="15"/>
        <end position="24"/>
    </location>
</feature>
<dbReference type="Proteomes" id="UP000002258">
    <property type="component" value="Chromosome 1"/>
</dbReference>
<dbReference type="HOGENOM" id="CLU_420398_0_0_1"/>
<feature type="compositionally biased region" description="Polar residues" evidence="2">
    <location>
        <begin position="379"/>
        <end position="396"/>
    </location>
</feature>
<dbReference type="InParanoid" id="A3GF54"/>
<dbReference type="AlphaFoldDB" id="A3GF54"/>
<feature type="compositionally biased region" description="Basic and acidic residues" evidence="2">
    <location>
        <begin position="457"/>
        <end position="467"/>
    </location>
</feature>
<evidence type="ECO:0000256" key="2">
    <source>
        <dbReference type="SAM" id="MobiDB-lite"/>
    </source>
</evidence>
<dbReference type="KEGG" id="pic:PICST_28122"/>
<evidence type="ECO:0000313" key="4">
    <source>
        <dbReference type="Proteomes" id="UP000002258"/>
    </source>
</evidence>
<reference evidence="3 4" key="1">
    <citation type="journal article" date="2007" name="Nat. Biotechnol.">
        <title>Genome sequence of the lignocellulose-bioconverting and xylose-fermenting yeast Pichia stipitis.</title>
        <authorList>
            <person name="Jeffries T.W."/>
            <person name="Grigoriev I.V."/>
            <person name="Grimwood J."/>
            <person name="Laplaza J.M."/>
            <person name="Aerts A."/>
            <person name="Salamov A."/>
            <person name="Schmutz J."/>
            <person name="Lindquist E."/>
            <person name="Dehal P."/>
            <person name="Shapiro H."/>
            <person name="Jin Y.S."/>
            <person name="Passoth V."/>
            <person name="Richardson P.M."/>
        </authorList>
    </citation>
    <scope>NUCLEOTIDE SEQUENCE [LARGE SCALE GENOMIC DNA]</scope>
    <source>
        <strain evidence="4">ATCC 58785 / CBS 6054 / NBRC 10063 / NRRL Y-11545</strain>
    </source>
</reference>
<dbReference type="OrthoDB" id="4026810at2759"/>
<feature type="compositionally biased region" description="Polar residues" evidence="2">
    <location>
        <begin position="441"/>
        <end position="455"/>
    </location>
</feature>
<feature type="region of interest" description="Disordered" evidence="2">
    <location>
        <begin position="547"/>
        <end position="652"/>
    </location>
</feature>
<proteinExistence type="predicted"/>
<gene>
    <name evidence="3" type="primary">NSR2</name>
    <name evidence="3" type="ORF">PICST_28122</name>
</gene>
<keyword evidence="1" id="KW-0175">Coiled coil</keyword>